<organism evidence="1 3">
    <name type="scientific">Phocaeicola vulgatus</name>
    <name type="common">Bacteroides vulgatus</name>
    <dbReference type="NCBI Taxonomy" id="821"/>
    <lineage>
        <taxon>Bacteria</taxon>
        <taxon>Pseudomonadati</taxon>
        <taxon>Bacteroidota</taxon>
        <taxon>Bacteroidia</taxon>
        <taxon>Bacteroidales</taxon>
        <taxon>Bacteroidaceae</taxon>
        <taxon>Phocaeicola</taxon>
    </lineage>
</organism>
<evidence type="ECO:0000313" key="1">
    <source>
        <dbReference type="EMBL" id="CUO71191.1"/>
    </source>
</evidence>
<dbReference type="GeneID" id="75111594"/>
<accession>A0A174HAB2</accession>
<proteinExistence type="predicted"/>
<reference evidence="1 3" key="1">
    <citation type="submission" date="2015-09" db="EMBL/GenBank/DDBJ databases">
        <authorList>
            <consortium name="Pathogen Informatics"/>
        </authorList>
    </citation>
    <scope>NUCLEOTIDE SEQUENCE [LARGE SCALE GENOMIC DNA]</scope>
    <source>
        <strain evidence="1 3">2789STDY5834842</strain>
    </source>
</reference>
<dbReference type="Proteomes" id="UP000736888">
    <property type="component" value="Unassembled WGS sequence"/>
</dbReference>
<dbReference type="AlphaFoldDB" id="A0A174HAB2"/>
<dbReference type="EMBL" id="CYZI01000015">
    <property type="protein sequence ID" value="CUO71191.1"/>
    <property type="molecule type" value="Genomic_DNA"/>
</dbReference>
<reference evidence="2" key="2">
    <citation type="submission" date="2021-06" db="EMBL/GenBank/DDBJ databases">
        <title>Collection of gut derived symbiotic bacterial strains cultured from healthy donors.</title>
        <authorList>
            <person name="Lin H."/>
            <person name="Littmann E."/>
            <person name="Pamer E.G."/>
        </authorList>
    </citation>
    <scope>NUCLEOTIDE SEQUENCE</scope>
    <source>
        <strain evidence="2">MSK.6.33</strain>
    </source>
</reference>
<dbReference type="EMBL" id="JAHPYS010000003">
    <property type="protein sequence ID" value="MBU9137648.1"/>
    <property type="molecule type" value="Genomic_DNA"/>
</dbReference>
<gene>
    <name evidence="1" type="ORF">ERS852457_02591</name>
    <name evidence="2" type="ORF">KTG10_02590</name>
</gene>
<sequence length="663" mass="78540">MKIEQALHGYYEGHKLLASSVETFSQTDRRKMSILSDWDEYVPDQEDSSYLTCYPLPNSPYYVVAKTWYASEMKRPGCVWTHSLLFNFSEITSFFDFLSLLSLFVRPKKDDYEQYSKTIKITGVTKREIISDEYVEMPSLDFWISKLYDCNEPLVLTYQGDSLKGQQFLLSLMNHIPQAMIRGMSFCSGTGRLRKFDNEVFDFQMTSEVRRNIPNISGKINAKIKVDSWFATITDSVLHNQIDIPMLIYRFKEDIGTRVEALAVVVMVYTLLDRLKQPGKENVQKFVLSLRMMATVFPKPEDGERFKTVILSENVTKYFFGEDFFVYQMAVNPFWRSYNYEIFNYEERVRRFVTSEEVHRYAPLMNDILKAQTDNPYAKETLLQTIREYNDGEARLIFEKYWDYYYFLIKNDSRMLNHKVWITAEKEKFIKLLQVFVNNTPERFDYWELLLSTLLWEDITVNSNIINLVGTHIPSIVNEILNRISYGYYVRDIWKEYCKAHNREMLVWMKEKLSLNKEIVRLVMDTFDPSSDIVRQSEPAVWNCMLSVDLDNGMILEYSTFMFVLSYNLPRSDYSFAYYQHSFLPIYEATLADRIDDFWAQIGPLCPKPFLGWEWDRCEMLRKGFAERVFNENRGPKIAKNFTTKSSLNKKLYKLAEKKYRNA</sequence>
<protein>
    <submittedName>
        <fullName evidence="1">Uncharacterized protein</fullName>
    </submittedName>
</protein>
<name>A0A174HAB2_PHOVU</name>
<dbReference type="Proteomes" id="UP000095333">
    <property type="component" value="Unassembled WGS sequence"/>
</dbReference>
<evidence type="ECO:0000313" key="2">
    <source>
        <dbReference type="EMBL" id="MBU9137648.1"/>
    </source>
</evidence>
<dbReference type="Pfam" id="PF20012">
    <property type="entry name" value="GAP1-N1"/>
    <property type="match status" value="1"/>
</dbReference>
<dbReference type="RefSeq" id="WP_005682844.1">
    <property type="nucleotide sequence ID" value="NZ_CYZI01000015.1"/>
</dbReference>
<evidence type="ECO:0000313" key="3">
    <source>
        <dbReference type="Proteomes" id="UP000095333"/>
    </source>
</evidence>